<evidence type="ECO:0000256" key="10">
    <source>
        <dbReference type="ARBA" id="ARBA00023043"/>
    </source>
</evidence>
<evidence type="ECO:0000256" key="15">
    <source>
        <dbReference type="ARBA" id="ARBA00049811"/>
    </source>
</evidence>
<evidence type="ECO:0000313" key="17">
    <source>
        <dbReference type="EMBL" id="KAG8193126.1"/>
    </source>
</evidence>
<feature type="repeat" description="ANK" evidence="16">
    <location>
        <begin position="934"/>
        <end position="966"/>
    </location>
</feature>
<protein>
    <recommendedName>
        <fullName evidence="15">Alpha-latrotoxin</fullName>
    </recommendedName>
</protein>
<name>A0AAV6VBS5_9ARAC</name>
<accession>A0AAV6VBS5</accession>
<dbReference type="GO" id="GO:0005576">
    <property type="term" value="C:extracellular region"/>
    <property type="evidence" value="ECO:0007669"/>
    <property type="project" value="UniProtKB-SubCell"/>
</dbReference>
<keyword evidence="10 16" id="KW-0040">ANK repeat</keyword>
<gene>
    <name evidence="17" type="ORF">JTE90_004950</name>
</gene>
<dbReference type="PRINTS" id="PR01415">
    <property type="entry name" value="ANKYRIN"/>
</dbReference>
<evidence type="ECO:0000256" key="5">
    <source>
        <dbReference type="ARBA" id="ARBA00022537"/>
    </source>
</evidence>
<evidence type="ECO:0000313" key="18">
    <source>
        <dbReference type="Proteomes" id="UP000827092"/>
    </source>
</evidence>
<feature type="repeat" description="ANK" evidence="16">
    <location>
        <begin position="1433"/>
        <end position="1465"/>
    </location>
</feature>
<dbReference type="EMBL" id="JAFNEN010000129">
    <property type="protein sequence ID" value="KAG8193126.1"/>
    <property type="molecule type" value="Genomic_DNA"/>
</dbReference>
<sequence length="2431" mass="272777">MTQPKVWYPDLLQCSAKVKKKFQNNFKNYDDEAVRKLCFEIITKAKKIAVTGDIDGLKSLNWFVGYISSVKEEFYDYFGKSNDYPHIRNVLTLICKHNKADFLGYLFSEESKLLWNLLVYLQIVSPTLEDEEHHNAVYYAVRSNNVQLLDILIHKWPGDHFGNNKEVLEEMLSSAYEELKLKNVPLTDETQAFVENLLIDLRFFQESNSKPLLTTQLIQSRIEVLMACIEKLKTSDTVDERFIYLSKCIARNVHVLKRQLKCTYSKLPWEEIEFCLVAFVGWHTTGEGINLIYSSVLNKTKILAYLDHFSCCLKKEFDNIKSSATKKLYCYPNMKREDVTKSISSISPEFVQLYEDYNAIRDVHSLEKIKENIELSLSVDPTDKEGQLVVIRTLQVCGEYFKNTVESPKLSTSTVEMLLSLLPRNTRQIIINLRDSLSHSKSLGKRMEIEKNEDPNFFKNIQNDIKKIKDVIIEILLKSKISVIKLFMQKIADSENLEDIKEYISVLCNLELERSLDFRNSISSSSDISEIEKLVKLLADKVSNKTYYETLLLNIIPRFIDSEKRKFESAEASYMSGTMNCLAFLKQIYHFGKNLERIAKAHTKRTLTVMSTEDGMQSEDLKFFVLTFMELIRCMSSKVSKEDEEMFENLIFKIFAFVELRVGNVKWLIKLRDELQCFEKLKTSSASPEKMTTNKVLQSEHLTSKVSVLEEILNRNNLSSQLVPNFTTYKNDKKMQAAVEMLLLDIMSIFGDLTDNLLFLDENSPLLVGRSLRNHLAHGNVLFDILQNKSSLSIVINAKKIVTEKIDHQKKIGKLISNDPIKLKTKCDQELEIIDVQNSLFDALKHGSLDDVKKSIEKGADLKARNQHLWTSLHFAAQGGNIQIGAFLIKENLDVKAENKDGQTPIHIASTFGRKDMVKLLLKAGVDVLDPDFSSKTPLHFAAQNGHTDVIKLLLRNKASPTSTDEIGRIPIYYAIKSNHKEATEILLSKQSINMSVQSGGWTALHVATEHGHLELVNLFLKHKANVNTKSDLLLTPLHGAALYGHPEVAMALILAGADMNAQVEYSYLLNILKGGTPLHYAEEYNNEEVVELLLISGADVNIADGCNFTPLICAARDGHLGLVKLFLENQSDINHKTIYGTTSLYIAAFNGHLSTVQFLLGNKASVSPKDFTGCSALHVAARNGHADIVKLLVVEGGANINDRGLDQRTPLHEAALTNKPNVVATLIALGADIECKDSDGSTTLHISSQSGHQAVVEHLIANNANLTVQNGKGFPPLFSAIEGNNIDIVKLLIKNGADVDFVNSSGYTALHRSALHGDPEMVLLFLKSRSYINHPCSFGRVPLHYAVQGSHKNAVKVLIETGANVDVKDASGKTPLCLAVHNNSKEIVMDLINAGADLYIGSPLIDAIKRGFTDIALLLINSDKCNSEDTETNSTLLLLASLEGQTNVVRALLMKGADINYTNSHNMSALYCAAVFGHDDVVKVLLKYNSKLYKWKDCDGSTPLHLAVKMGHAKVVSTLLSAGANPCIVSNDNNTSVELAVARDNSEIVELLLSHSYVDANDSNNGHTLLHIAAEKGHLTNTELLVERGADINARNISGSKPIHIAARDGHLNIVKYYLGKNIQINDLGTDGQSLLHYAANGGQLEIAKYLIEQNIDVNISDDTTQSAALHIATQNGFSDMIHILLDNGAYYNATTIRNDSALDIAKWHDHKKAAKLLEMTDKFFHGVKQNKVSETERCLEEGAVVNVKNCDNVTPLHFASWKGYDDIVKILLKYKANPNVTGKSGSTPLHYACRYNHLNIVKSLLLHKAAYNAPCCNLKTPLDFASGPKVKKLLNLINESFQSVRNGDIKIISRLKRIKDKDILKIVMNAHNKDNKSLFTAAVRYDFPKMRQLKQVIHDDVKAELLAANLLCSQEMFEEALAIFKTVFEERKDLLGPEHPDTLEMELQVGLVLYKQHKYKEALTVCEAVYRKQTEALVEENADTIRTKRLIALIYHRQGKNEEALALYEHMLPKLIDILGPNHTDVLSIQCDMAIVLRALFKYEEALKVNYETLNIRKKHYGPNYPSTLTIQNNIALIFVDQGKYIEAMELLKKVYKARKKVLGPVHSETLKTSRSIAILTCLNSKNYDAEDLKEVIEQQKIVLGSDNFDTLSAQYNYANLLLLQGRTEESWKIFEDIIDPHKEILGPNHPTVIDIEKKMKELKQTRNFVDAVRSNFPQENVIRNLPNVFKDMNQFEKEDSVNFQDENNLTPLHYAASEGNERQVKNLLKRGADVMLTSSKGNTALHIAALKGFDNVTDILLQHVKQFHLAKLNDFINAKTTIGGTSALHAARSKKVAVSLLKYGAIYSIKNKNGEPPVKVSKHADIVHLLNIIDETFAGIENNLNSIWKIIVTLEPNDFKAATNARNLNGETIFDKVGQQVLKKTDVK</sequence>
<dbReference type="InterPro" id="IPR011990">
    <property type="entry name" value="TPR-like_helical_dom_sf"/>
</dbReference>
<comment type="subunit">
    <text evidence="14">Homotetramer in membranes.</text>
</comment>
<feature type="repeat" description="ANK" evidence="16">
    <location>
        <begin position="1566"/>
        <end position="1598"/>
    </location>
</feature>
<evidence type="ECO:0000256" key="9">
    <source>
        <dbReference type="ARBA" id="ARBA00023028"/>
    </source>
</evidence>
<keyword evidence="8" id="KW-0677">Repeat</keyword>
<dbReference type="GO" id="GO:0044218">
    <property type="term" value="C:other organism cell membrane"/>
    <property type="evidence" value="ECO:0007669"/>
    <property type="project" value="UniProtKB-KW"/>
</dbReference>
<evidence type="ECO:0000256" key="8">
    <source>
        <dbReference type="ARBA" id="ARBA00022737"/>
    </source>
</evidence>
<keyword evidence="12" id="KW-1053">Target membrane</keyword>
<dbReference type="GO" id="GO:0006887">
    <property type="term" value="P:exocytosis"/>
    <property type="evidence" value="ECO:0007669"/>
    <property type="project" value="UniProtKB-KW"/>
</dbReference>
<dbReference type="Pfam" id="PF13374">
    <property type="entry name" value="TPR_10"/>
    <property type="match status" value="2"/>
</dbReference>
<keyword evidence="6" id="KW-0800">Toxin</keyword>
<dbReference type="Pfam" id="PF13637">
    <property type="entry name" value="Ank_4"/>
    <property type="match status" value="2"/>
</dbReference>
<dbReference type="InterPro" id="IPR036770">
    <property type="entry name" value="Ankyrin_rpt-contain_sf"/>
</dbReference>
<evidence type="ECO:0000256" key="11">
    <source>
        <dbReference type="ARBA" id="ARBA00023136"/>
    </source>
</evidence>
<comment type="subcellular location">
    <subcellularLocation>
        <location evidence="2">Secreted</location>
    </subcellularLocation>
    <subcellularLocation>
        <location evidence="1">Target cell membrane</location>
    </subcellularLocation>
</comment>
<feature type="repeat" description="ANK" evidence="16">
    <location>
        <begin position="1240"/>
        <end position="1272"/>
    </location>
</feature>
<feature type="repeat" description="ANK" evidence="16">
    <location>
        <begin position="1632"/>
        <end position="1664"/>
    </location>
</feature>
<dbReference type="SMART" id="SM00028">
    <property type="entry name" value="TPR"/>
    <property type="match status" value="5"/>
</dbReference>
<evidence type="ECO:0000256" key="2">
    <source>
        <dbReference type="ARBA" id="ARBA00004613"/>
    </source>
</evidence>
<dbReference type="InterPro" id="IPR019734">
    <property type="entry name" value="TPR_rpt"/>
</dbReference>
<feature type="repeat" description="ANK" evidence="16">
    <location>
        <begin position="1273"/>
        <end position="1305"/>
    </location>
</feature>
<dbReference type="Pfam" id="PF12796">
    <property type="entry name" value="Ank_2"/>
    <property type="match status" value="11"/>
</dbReference>
<dbReference type="PANTHER" id="PTHR24198:SF165">
    <property type="entry name" value="ANKYRIN REPEAT-CONTAINING PROTEIN-RELATED"/>
    <property type="match status" value="1"/>
</dbReference>
<feature type="repeat" description="ANK" evidence="16">
    <location>
        <begin position="1107"/>
        <end position="1139"/>
    </location>
</feature>
<feature type="repeat" description="ANK" evidence="16">
    <location>
        <begin position="1173"/>
        <end position="1206"/>
    </location>
</feature>
<dbReference type="Pfam" id="PF13424">
    <property type="entry name" value="TPR_12"/>
    <property type="match status" value="2"/>
</dbReference>
<feature type="repeat" description="ANK" evidence="16">
    <location>
        <begin position="1786"/>
        <end position="1815"/>
    </location>
</feature>
<keyword evidence="18" id="KW-1185">Reference proteome</keyword>
<organism evidence="17 18">
    <name type="scientific">Oedothorax gibbosus</name>
    <dbReference type="NCBI Taxonomy" id="931172"/>
    <lineage>
        <taxon>Eukaryota</taxon>
        <taxon>Metazoa</taxon>
        <taxon>Ecdysozoa</taxon>
        <taxon>Arthropoda</taxon>
        <taxon>Chelicerata</taxon>
        <taxon>Arachnida</taxon>
        <taxon>Araneae</taxon>
        <taxon>Araneomorphae</taxon>
        <taxon>Entelegynae</taxon>
        <taxon>Araneoidea</taxon>
        <taxon>Linyphiidae</taxon>
        <taxon>Erigoninae</taxon>
        <taxon>Oedothorax</taxon>
    </lineage>
</organism>
<keyword evidence="11" id="KW-0472">Membrane</keyword>
<dbReference type="GO" id="GO:0044231">
    <property type="term" value="C:host cell presynaptic membrane"/>
    <property type="evidence" value="ECO:0007669"/>
    <property type="project" value="UniProtKB-KW"/>
</dbReference>
<comment type="caution">
    <text evidence="17">The sequence shown here is derived from an EMBL/GenBank/DDBJ whole genome shotgun (WGS) entry which is preliminary data.</text>
</comment>
<feature type="repeat" description="ANK" evidence="16">
    <location>
        <begin position="1500"/>
        <end position="1532"/>
    </location>
</feature>
<proteinExistence type="inferred from homology"/>
<dbReference type="PANTHER" id="PTHR24198">
    <property type="entry name" value="ANKYRIN REPEAT AND PROTEIN KINASE DOMAIN-CONTAINING PROTEIN"/>
    <property type="match status" value="1"/>
</dbReference>
<dbReference type="Gene3D" id="1.25.40.10">
    <property type="entry name" value="Tetratricopeptide repeat domain"/>
    <property type="match status" value="2"/>
</dbReference>
<feature type="repeat" description="ANK" evidence="16">
    <location>
        <begin position="1207"/>
        <end position="1239"/>
    </location>
</feature>
<feature type="repeat" description="ANK" evidence="16">
    <location>
        <begin position="1074"/>
        <end position="1106"/>
    </location>
</feature>
<dbReference type="InterPro" id="IPR002110">
    <property type="entry name" value="Ankyrin_rpt"/>
</dbReference>
<feature type="repeat" description="ANK" evidence="16">
    <location>
        <begin position="1666"/>
        <end position="1698"/>
    </location>
</feature>
<evidence type="ECO:0000256" key="1">
    <source>
        <dbReference type="ARBA" id="ARBA00004175"/>
    </source>
</evidence>
<feature type="repeat" description="ANK" evidence="16">
    <location>
        <begin position="901"/>
        <end position="933"/>
    </location>
</feature>
<reference evidence="17 18" key="1">
    <citation type="journal article" date="2022" name="Nat. Ecol. Evol.">
        <title>A masculinizing supergene underlies an exaggerated male reproductive morph in a spider.</title>
        <authorList>
            <person name="Hendrickx F."/>
            <person name="De Corte Z."/>
            <person name="Sonet G."/>
            <person name="Van Belleghem S.M."/>
            <person name="Kostlbacher S."/>
            <person name="Vangestel C."/>
        </authorList>
    </citation>
    <scope>NUCLEOTIDE SEQUENCE [LARGE SCALE GENOMIC DNA]</scope>
    <source>
        <strain evidence="17">W744_W776</strain>
    </source>
</reference>
<comment type="similarity">
    <text evidence="13">Belongs to the cationic peptide 01 (latrotoxin) family. 03 (alpha-latrotoxin) subfamily.</text>
</comment>
<evidence type="ECO:0000256" key="4">
    <source>
        <dbReference type="ARBA" id="ARBA00022525"/>
    </source>
</evidence>
<feature type="repeat" description="ANK" evidence="16">
    <location>
        <begin position="1753"/>
        <end position="1785"/>
    </location>
</feature>
<feature type="repeat" description="ANK" evidence="16">
    <location>
        <begin position="2283"/>
        <end position="2306"/>
    </location>
</feature>
<evidence type="ECO:0000256" key="13">
    <source>
        <dbReference type="ARBA" id="ARBA00049657"/>
    </source>
</evidence>
<feature type="repeat" description="ANK" evidence="16">
    <location>
        <begin position="1036"/>
        <end position="1065"/>
    </location>
</feature>
<dbReference type="Proteomes" id="UP000827092">
    <property type="component" value="Unassembled WGS sequence"/>
</dbReference>
<dbReference type="SUPFAM" id="SSF48403">
    <property type="entry name" value="Ankyrin repeat"/>
    <property type="match status" value="5"/>
</dbReference>
<feature type="repeat" description="ANK" evidence="16">
    <location>
        <begin position="1140"/>
        <end position="1172"/>
    </location>
</feature>
<dbReference type="PROSITE" id="PS50088">
    <property type="entry name" value="ANK_REPEAT"/>
    <property type="match status" value="24"/>
</dbReference>
<keyword evidence="5" id="KW-1052">Target cell membrane</keyword>
<dbReference type="PROSITE" id="PS50297">
    <property type="entry name" value="ANK_REP_REGION"/>
    <property type="match status" value="22"/>
</dbReference>
<dbReference type="SMART" id="SM00248">
    <property type="entry name" value="ANK"/>
    <property type="match status" value="30"/>
</dbReference>
<keyword evidence="4" id="KW-0964">Secreted</keyword>
<keyword evidence="7" id="KW-0528">Neurotoxin</keyword>
<evidence type="ECO:0000256" key="3">
    <source>
        <dbReference type="ARBA" id="ARBA00022483"/>
    </source>
</evidence>
<evidence type="ECO:0000256" key="16">
    <source>
        <dbReference type="PROSITE-ProRule" id="PRU00023"/>
    </source>
</evidence>
<evidence type="ECO:0000256" key="14">
    <source>
        <dbReference type="ARBA" id="ARBA00049715"/>
    </source>
</evidence>
<feature type="repeat" description="ANK" evidence="16">
    <location>
        <begin position="1000"/>
        <end position="1032"/>
    </location>
</feature>
<feature type="repeat" description="ANK" evidence="16">
    <location>
        <begin position="1339"/>
        <end position="1371"/>
    </location>
</feature>
<evidence type="ECO:0000256" key="12">
    <source>
        <dbReference type="ARBA" id="ARBA00023298"/>
    </source>
</evidence>
<dbReference type="SUPFAM" id="SSF48452">
    <property type="entry name" value="TPR-like"/>
    <property type="match status" value="2"/>
</dbReference>
<evidence type="ECO:0000256" key="7">
    <source>
        <dbReference type="ARBA" id="ARBA00022699"/>
    </source>
</evidence>
<dbReference type="Gene3D" id="1.25.40.20">
    <property type="entry name" value="Ankyrin repeat-containing domain"/>
    <property type="match status" value="10"/>
</dbReference>
<feature type="repeat" description="ANK" evidence="16">
    <location>
        <begin position="1599"/>
        <end position="1631"/>
    </location>
</feature>
<feature type="repeat" description="ANK" evidence="16">
    <location>
        <begin position="868"/>
        <end position="900"/>
    </location>
</feature>
<dbReference type="GO" id="GO:0090729">
    <property type="term" value="F:toxin activity"/>
    <property type="evidence" value="ECO:0007669"/>
    <property type="project" value="UniProtKB-KW"/>
</dbReference>
<feature type="repeat" description="ANK" evidence="16">
    <location>
        <begin position="2250"/>
        <end position="2282"/>
    </location>
</feature>
<keyword evidence="3" id="KW-0268">Exocytosis</keyword>
<feature type="repeat" description="ANK" evidence="16">
    <location>
        <begin position="1372"/>
        <end position="1404"/>
    </location>
</feature>
<evidence type="ECO:0000256" key="6">
    <source>
        <dbReference type="ARBA" id="ARBA00022656"/>
    </source>
</evidence>
<keyword evidence="9" id="KW-0638">Presynaptic neurotoxin</keyword>